<comment type="caution">
    <text evidence="1">The sequence shown here is derived from an EMBL/GenBank/DDBJ whole genome shotgun (WGS) entry which is preliminary data.</text>
</comment>
<evidence type="ECO:0000313" key="2">
    <source>
        <dbReference type="Proteomes" id="UP000664844"/>
    </source>
</evidence>
<dbReference type="SUPFAM" id="SSF89260">
    <property type="entry name" value="Collagen-binding domain"/>
    <property type="match status" value="2"/>
</dbReference>
<organism evidence="1 2">
    <name type="scientific">Phormidium pseudopriestleyi FRX01</name>
    <dbReference type="NCBI Taxonomy" id="1759528"/>
    <lineage>
        <taxon>Bacteria</taxon>
        <taxon>Bacillati</taxon>
        <taxon>Cyanobacteriota</taxon>
        <taxon>Cyanophyceae</taxon>
        <taxon>Oscillatoriophycideae</taxon>
        <taxon>Oscillatoriales</taxon>
        <taxon>Oscillatoriaceae</taxon>
        <taxon>Phormidium</taxon>
    </lineage>
</organism>
<reference evidence="1 2" key="1">
    <citation type="submission" date="2021-03" db="EMBL/GenBank/DDBJ databases">
        <title>Metabolic Capacity of the Antarctic Cyanobacterium Phormidium pseudopriestleyi that Sustains Oxygenic Photosynthesis in the Presence of Hydrogen Sulfide.</title>
        <authorList>
            <person name="Lumian J.E."/>
            <person name="Jungblut A.D."/>
            <person name="Dillon M.L."/>
            <person name="Hawes I."/>
            <person name="Doran P.T."/>
            <person name="Mackey T.J."/>
            <person name="Dick G.J."/>
            <person name="Grettenberger C.L."/>
            <person name="Sumner D.Y."/>
        </authorList>
    </citation>
    <scope>NUCLEOTIDE SEQUENCE [LARGE SCALE GENOMIC DNA]</scope>
    <source>
        <strain evidence="1 2">FRX01</strain>
    </source>
</reference>
<sequence>MAINLLDADFYRAVNPDLRGLNNQQALDHLVNFGLNEGRVFSPVVDLDFYRRNNPGLASAGLTTRRQFYDHLSNFGVQENRPFSLVFNPAVYANANSGLASAGVIGSEALFNHYQNAGINEGRTSAIAFDTNFYRTVNPDLQQAGLNNRQLVEHFQFIGVNEGRTSSPNFNVRFYLATNPDLQQAFGFNFRQAFEHYLSNGIQEGRVATPGGTPLPPLPPPPVPPVPPVPAGPGNTPQTALNAGVLTGVQTFNQSISSTNPNDYYRFSLSGSTDLNVVINGMTQDANLELFFDSNNDGLVNTTERVGLSTQPGTLQDSITGFFTAGNYFVNVSPGVPGAETPYNLNLIATPITGDVGGNSANTSTNLGILSGTRRIDEFVGDADPQDYFRFVLNDVRNVNLLLTGLNDDADLRLYQTGNNNGAIEQGNLIAQSIQSGTTPEALSRTLTPGDYLVLVSPGFQGVNTNYSLTLST</sequence>
<proteinExistence type="predicted"/>
<name>A0ABS3FWS6_9CYAN</name>
<dbReference type="RefSeq" id="WP_207090005.1">
    <property type="nucleotide sequence ID" value="NZ_JAFLQW010000560.1"/>
</dbReference>
<gene>
    <name evidence="1" type="ORF">J0895_21285</name>
</gene>
<accession>A0ABS3FWS6</accession>
<dbReference type="Gene3D" id="2.60.120.380">
    <property type="match status" value="2"/>
</dbReference>
<dbReference type="Proteomes" id="UP000664844">
    <property type="component" value="Unassembled WGS sequence"/>
</dbReference>
<dbReference type="EMBL" id="JAFLQW010000560">
    <property type="protein sequence ID" value="MBO0351569.1"/>
    <property type="molecule type" value="Genomic_DNA"/>
</dbReference>
<protein>
    <submittedName>
        <fullName evidence="1">Pre-peptidase C-terminal domain-containing protein</fullName>
    </submittedName>
</protein>
<keyword evidence="2" id="KW-1185">Reference proteome</keyword>
<evidence type="ECO:0000313" key="1">
    <source>
        <dbReference type="EMBL" id="MBO0351569.1"/>
    </source>
</evidence>